<dbReference type="RefSeq" id="WP_034249133.1">
    <property type="nucleotide sequence ID" value="NZ_BJYK01000001.1"/>
</dbReference>
<keyword evidence="3 6" id="KW-0812">Transmembrane</keyword>
<dbReference type="PANTHER" id="PTHR35007">
    <property type="entry name" value="INTEGRAL MEMBRANE PROTEIN-RELATED"/>
    <property type="match status" value="1"/>
</dbReference>
<comment type="subcellular location">
    <subcellularLocation>
        <location evidence="1">Cell membrane</location>
        <topology evidence="1">Multi-pass membrane protein</topology>
    </subcellularLocation>
</comment>
<dbReference type="EMBL" id="BJYK01000001">
    <property type="protein sequence ID" value="GEN79469.1"/>
    <property type="molecule type" value="Genomic_DNA"/>
</dbReference>
<keyword evidence="9" id="KW-1185">Reference proteome</keyword>
<feature type="transmembrane region" description="Helical" evidence="6">
    <location>
        <begin position="218"/>
        <end position="238"/>
    </location>
</feature>
<evidence type="ECO:0000256" key="1">
    <source>
        <dbReference type="ARBA" id="ARBA00004651"/>
    </source>
</evidence>
<dbReference type="Pfam" id="PF00482">
    <property type="entry name" value="T2SSF"/>
    <property type="match status" value="1"/>
</dbReference>
<feature type="transmembrane region" description="Helical" evidence="6">
    <location>
        <begin position="76"/>
        <end position="95"/>
    </location>
</feature>
<keyword evidence="2" id="KW-1003">Cell membrane</keyword>
<evidence type="ECO:0000256" key="5">
    <source>
        <dbReference type="ARBA" id="ARBA00023136"/>
    </source>
</evidence>
<evidence type="ECO:0000313" key="9">
    <source>
        <dbReference type="Proteomes" id="UP000321484"/>
    </source>
</evidence>
<evidence type="ECO:0000256" key="2">
    <source>
        <dbReference type="ARBA" id="ARBA00022475"/>
    </source>
</evidence>
<dbReference type="Proteomes" id="UP000321484">
    <property type="component" value="Unassembled WGS sequence"/>
</dbReference>
<name>A0A511YWB8_9CELL</name>
<evidence type="ECO:0000256" key="6">
    <source>
        <dbReference type="SAM" id="Phobius"/>
    </source>
</evidence>
<keyword evidence="5 6" id="KW-0472">Membrane</keyword>
<protein>
    <submittedName>
        <fullName evidence="8">Type II secretion system protein F</fullName>
    </submittedName>
</protein>
<sequence length="284" mass="29727">MGVVTGLVLGAGLCLVLWACTSPPQPRRRGRLAADLADTLVQAGVPGVSPTGLAGACLAAGLTALLLGLGLSRSPAIALCFATMAAYAPLALVRSRARRRRAARRALWPEVVDHLASGIRAGLSLAEAVSQVGERGPEELRPAFRAFAEDYRASGRFGDCLDGLKARLADPVADRIVEALRLTRDVGGTDLGRLLRTLSAFLRADARARGELEARQSWTINGARVAVAAPWVVLALLATRPEAVAAYNTGAGAGVLLAGGASSVVAYRLMIRIGRLPEDQRVLR</sequence>
<gene>
    <name evidence="8" type="ORF">AFE02nite_12030</name>
</gene>
<keyword evidence="4 6" id="KW-1133">Transmembrane helix</keyword>
<feature type="domain" description="Type II secretion system protein GspF" evidence="7">
    <location>
        <begin position="113"/>
        <end position="237"/>
    </location>
</feature>
<dbReference type="InterPro" id="IPR018076">
    <property type="entry name" value="T2SS_GspF_dom"/>
</dbReference>
<organism evidence="8 9">
    <name type="scientific">Actinotalea fermentans</name>
    <dbReference type="NCBI Taxonomy" id="43671"/>
    <lineage>
        <taxon>Bacteria</taxon>
        <taxon>Bacillati</taxon>
        <taxon>Actinomycetota</taxon>
        <taxon>Actinomycetes</taxon>
        <taxon>Micrococcales</taxon>
        <taxon>Cellulomonadaceae</taxon>
        <taxon>Actinotalea</taxon>
    </lineage>
</organism>
<dbReference type="OrthoDB" id="3217742at2"/>
<dbReference type="GO" id="GO:0005886">
    <property type="term" value="C:plasma membrane"/>
    <property type="evidence" value="ECO:0007669"/>
    <property type="project" value="UniProtKB-SubCell"/>
</dbReference>
<evidence type="ECO:0000256" key="3">
    <source>
        <dbReference type="ARBA" id="ARBA00022692"/>
    </source>
</evidence>
<comment type="caution">
    <text evidence="8">The sequence shown here is derived from an EMBL/GenBank/DDBJ whole genome shotgun (WGS) entry which is preliminary data.</text>
</comment>
<dbReference type="PANTHER" id="PTHR35007:SF3">
    <property type="entry name" value="POSSIBLE CONSERVED ALANINE RICH MEMBRANE PROTEIN"/>
    <property type="match status" value="1"/>
</dbReference>
<reference evidence="8 9" key="1">
    <citation type="submission" date="2019-07" db="EMBL/GenBank/DDBJ databases">
        <title>Whole genome shotgun sequence of Actinotalea fermentans NBRC 105374.</title>
        <authorList>
            <person name="Hosoyama A."/>
            <person name="Uohara A."/>
            <person name="Ohji S."/>
            <person name="Ichikawa N."/>
        </authorList>
    </citation>
    <scope>NUCLEOTIDE SEQUENCE [LARGE SCALE GENOMIC DNA]</scope>
    <source>
        <strain evidence="8 9">NBRC 105374</strain>
    </source>
</reference>
<dbReference type="AlphaFoldDB" id="A0A511YWB8"/>
<accession>A0A511YWB8</accession>
<evidence type="ECO:0000313" key="8">
    <source>
        <dbReference type="EMBL" id="GEN79469.1"/>
    </source>
</evidence>
<feature type="transmembrane region" description="Helical" evidence="6">
    <location>
        <begin position="250"/>
        <end position="271"/>
    </location>
</feature>
<proteinExistence type="predicted"/>
<evidence type="ECO:0000259" key="7">
    <source>
        <dbReference type="Pfam" id="PF00482"/>
    </source>
</evidence>
<evidence type="ECO:0000256" key="4">
    <source>
        <dbReference type="ARBA" id="ARBA00022989"/>
    </source>
</evidence>